<evidence type="ECO:0000313" key="3">
    <source>
        <dbReference type="Proteomes" id="UP000789831"/>
    </source>
</evidence>
<dbReference type="Gene3D" id="1.25.40.10">
    <property type="entry name" value="Tetratricopeptide repeat domain"/>
    <property type="match status" value="1"/>
</dbReference>
<dbReference type="EMBL" id="CAJVPL010000817">
    <property type="protein sequence ID" value="CAG8531796.1"/>
    <property type="molecule type" value="Genomic_DNA"/>
</dbReference>
<reference evidence="2" key="1">
    <citation type="submission" date="2021-06" db="EMBL/GenBank/DDBJ databases">
        <authorList>
            <person name="Kallberg Y."/>
            <person name="Tangrot J."/>
            <person name="Rosling A."/>
        </authorList>
    </citation>
    <scope>NUCLEOTIDE SEQUENCE</scope>
    <source>
        <strain evidence="2">MT106</strain>
    </source>
</reference>
<dbReference type="SUPFAM" id="SSF81901">
    <property type="entry name" value="HCP-like"/>
    <property type="match status" value="1"/>
</dbReference>
<dbReference type="SMART" id="SM00671">
    <property type="entry name" value="SEL1"/>
    <property type="match status" value="4"/>
</dbReference>
<comment type="caution">
    <text evidence="2">The sequence shown here is derived from an EMBL/GenBank/DDBJ whole genome shotgun (WGS) entry which is preliminary data.</text>
</comment>
<name>A0A9N9AIT2_9GLOM</name>
<gene>
    <name evidence="2" type="ORF">AGERDE_LOCUS5747</name>
</gene>
<proteinExistence type="inferred from homology"/>
<dbReference type="PANTHER" id="PTHR11102">
    <property type="entry name" value="SEL-1-LIKE PROTEIN"/>
    <property type="match status" value="1"/>
</dbReference>
<dbReference type="InterPro" id="IPR011990">
    <property type="entry name" value="TPR-like_helical_dom_sf"/>
</dbReference>
<dbReference type="InterPro" id="IPR050767">
    <property type="entry name" value="Sel1_AlgK"/>
</dbReference>
<dbReference type="InterPro" id="IPR006597">
    <property type="entry name" value="Sel1-like"/>
</dbReference>
<accession>A0A9N9AIT2</accession>
<dbReference type="PANTHER" id="PTHR11102:SF160">
    <property type="entry name" value="ERAD-ASSOCIATED E3 UBIQUITIN-PROTEIN LIGASE COMPONENT HRD3"/>
    <property type="match status" value="1"/>
</dbReference>
<dbReference type="Proteomes" id="UP000789831">
    <property type="component" value="Unassembled WGS sequence"/>
</dbReference>
<keyword evidence="3" id="KW-1185">Reference proteome</keyword>
<sequence length="215" mass="25277">MCLLRNPSMYRYTNPGSQNEHLQECILSWHSKHKKFTQIQIFENLKQVARKNHDYACLLGFCYYEGFGTLWNLQESFEWYHISAEHNDAFGQNELGYFYQEGYGTKVDHEKALYWYRKSADNGCSHAKGNLGHCYQDGIHVKRNLRHAFYWYSKSAEMGDESGKCNLATMVIRGKGTNIDVHQALKLYLEAKNVGHTHVEQYFRTIFYSLRYSLP</sequence>
<dbReference type="AlphaFoldDB" id="A0A9N9AIT2"/>
<organism evidence="2 3">
    <name type="scientific">Ambispora gerdemannii</name>
    <dbReference type="NCBI Taxonomy" id="144530"/>
    <lineage>
        <taxon>Eukaryota</taxon>
        <taxon>Fungi</taxon>
        <taxon>Fungi incertae sedis</taxon>
        <taxon>Mucoromycota</taxon>
        <taxon>Glomeromycotina</taxon>
        <taxon>Glomeromycetes</taxon>
        <taxon>Archaeosporales</taxon>
        <taxon>Ambisporaceae</taxon>
        <taxon>Ambispora</taxon>
    </lineage>
</organism>
<evidence type="ECO:0000313" key="2">
    <source>
        <dbReference type="EMBL" id="CAG8531796.1"/>
    </source>
</evidence>
<dbReference type="OrthoDB" id="2384430at2759"/>
<comment type="similarity">
    <text evidence="1">Belongs to the sel-1 family.</text>
</comment>
<dbReference type="Pfam" id="PF08238">
    <property type="entry name" value="Sel1"/>
    <property type="match status" value="4"/>
</dbReference>
<protein>
    <submittedName>
        <fullName evidence="2">4169_t:CDS:1</fullName>
    </submittedName>
</protein>
<evidence type="ECO:0000256" key="1">
    <source>
        <dbReference type="ARBA" id="ARBA00038101"/>
    </source>
</evidence>